<evidence type="ECO:0000313" key="5">
    <source>
        <dbReference type="Proteomes" id="UP001596473"/>
    </source>
</evidence>
<evidence type="ECO:0000259" key="3">
    <source>
        <dbReference type="Pfam" id="PF01464"/>
    </source>
</evidence>
<dbReference type="CDD" id="cd00254">
    <property type="entry name" value="LT-like"/>
    <property type="match status" value="1"/>
</dbReference>
<dbReference type="Proteomes" id="UP001596473">
    <property type="component" value="Unassembled WGS sequence"/>
</dbReference>
<dbReference type="Gene3D" id="1.25.40.10">
    <property type="entry name" value="Tetratricopeptide repeat domain"/>
    <property type="match status" value="1"/>
</dbReference>
<comment type="similarity">
    <text evidence="1">Belongs to the transglycosylase Slt family.</text>
</comment>
<dbReference type="Gene3D" id="1.10.530.10">
    <property type="match status" value="1"/>
</dbReference>
<dbReference type="SUPFAM" id="SSF81901">
    <property type="entry name" value="HCP-like"/>
    <property type="match status" value="1"/>
</dbReference>
<keyword evidence="2" id="KW-0732">Signal</keyword>
<accession>A0ABW2R3F0</accession>
<name>A0ABW2R3F0_9NEIS</name>
<feature type="signal peptide" evidence="2">
    <location>
        <begin position="1"/>
        <end position="19"/>
    </location>
</feature>
<dbReference type="InterPro" id="IPR011990">
    <property type="entry name" value="TPR-like_helical_dom_sf"/>
</dbReference>
<comment type="caution">
    <text evidence="4">The sequence shown here is derived from an EMBL/GenBank/DDBJ whole genome shotgun (WGS) entry which is preliminary data.</text>
</comment>
<dbReference type="PANTHER" id="PTHR37423">
    <property type="entry name" value="SOLUBLE LYTIC MUREIN TRANSGLYCOSYLASE-RELATED"/>
    <property type="match status" value="1"/>
</dbReference>
<dbReference type="SMART" id="SM00671">
    <property type="entry name" value="SEL1"/>
    <property type="match status" value="1"/>
</dbReference>
<evidence type="ECO:0000256" key="2">
    <source>
        <dbReference type="SAM" id="SignalP"/>
    </source>
</evidence>
<dbReference type="EMBL" id="JBHTBQ010000046">
    <property type="protein sequence ID" value="MFC7422246.1"/>
    <property type="molecule type" value="Genomic_DNA"/>
</dbReference>
<feature type="domain" description="Transglycosylase SLT" evidence="3">
    <location>
        <begin position="149"/>
        <end position="241"/>
    </location>
</feature>
<dbReference type="Pfam" id="PF01464">
    <property type="entry name" value="SLT"/>
    <property type="match status" value="1"/>
</dbReference>
<sequence length="279" mass="30670">MISSLLLGVALLSAPVPNAGEAPVLQESLAAAAKFESLDAWEAATLYCAAARKGSIEAQYRLGMLYAFGEGVPENRKMAATLFSGAAQQGHMRAQNMLETIRLGASILPPCILADIKPEKVPEPPMPPFPELSANQQKIARIVRQIALWHDVDPQFALSIARVESQLNPQALSPKSAQGVMQLIPETAERFNVKDAFNASQNIKGGVRYLRWLLDRYQGNVVLVAASYNAGEKAVDRYRGVPPYAETQEYVAKVIKLYPYAQHKMKQRLISKAQMRPIL</sequence>
<feature type="chain" id="PRO_5046361066" evidence="2">
    <location>
        <begin position="20"/>
        <end position="279"/>
    </location>
</feature>
<dbReference type="Pfam" id="PF08238">
    <property type="entry name" value="Sel1"/>
    <property type="match status" value="1"/>
</dbReference>
<evidence type="ECO:0000313" key="4">
    <source>
        <dbReference type="EMBL" id="MFC7422246.1"/>
    </source>
</evidence>
<reference evidence="5" key="1">
    <citation type="journal article" date="2019" name="Int. J. Syst. Evol. Microbiol.">
        <title>The Global Catalogue of Microorganisms (GCM) 10K type strain sequencing project: providing services to taxonomists for standard genome sequencing and annotation.</title>
        <authorList>
            <consortium name="The Broad Institute Genomics Platform"/>
            <consortium name="The Broad Institute Genome Sequencing Center for Infectious Disease"/>
            <person name="Wu L."/>
            <person name="Ma J."/>
        </authorList>
    </citation>
    <scope>NUCLEOTIDE SEQUENCE [LARGE SCALE GENOMIC DNA]</scope>
    <source>
        <strain evidence="5">CCUG 62945</strain>
    </source>
</reference>
<proteinExistence type="inferred from homology"/>
<dbReference type="PROSITE" id="PS00922">
    <property type="entry name" value="TRANSGLYCOSYLASE"/>
    <property type="match status" value="1"/>
</dbReference>
<evidence type="ECO:0000256" key="1">
    <source>
        <dbReference type="ARBA" id="ARBA00007734"/>
    </source>
</evidence>
<dbReference type="PANTHER" id="PTHR37423:SF2">
    <property type="entry name" value="MEMBRANE-BOUND LYTIC MUREIN TRANSGLYCOSYLASE C"/>
    <property type="match status" value="1"/>
</dbReference>
<keyword evidence="5" id="KW-1185">Reference proteome</keyword>
<protein>
    <submittedName>
        <fullName evidence="4">Transglycosylase SLT domain-containing protein</fullName>
    </submittedName>
</protein>
<organism evidence="4 5">
    <name type="scientific">Iodobacter arcticus</name>
    <dbReference type="NCBI Taxonomy" id="590593"/>
    <lineage>
        <taxon>Bacteria</taxon>
        <taxon>Pseudomonadati</taxon>
        <taxon>Pseudomonadota</taxon>
        <taxon>Betaproteobacteria</taxon>
        <taxon>Neisseriales</taxon>
        <taxon>Chitinibacteraceae</taxon>
        <taxon>Iodobacter</taxon>
    </lineage>
</organism>
<dbReference type="InterPro" id="IPR023346">
    <property type="entry name" value="Lysozyme-like_dom_sf"/>
</dbReference>
<dbReference type="RefSeq" id="WP_380190215.1">
    <property type="nucleotide sequence ID" value="NZ_JBHTBQ010000046.1"/>
</dbReference>
<dbReference type="InterPro" id="IPR008258">
    <property type="entry name" value="Transglycosylase_SLT_dom_1"/>
</dbReference>
<dbReference type="InterPro" id="IPR000189">
    <property type="entry name" value="Transglyc_AS"/>
</dbReference>
<dbReference type="SUPFAM" id="SSF53955">
    <property type="entry name" value="Lysozyme-like"/>
    <property type="match status" value="1"/>
</dbReference>
<dbReference type="InterPro" id="IPR006597">
    <property type="entry name" value="Sel1-like"/>
</dbReference>
<gene>
    <name evidence="4" type="ORF">ACFQNF_20510</name>
</gene>